<keyword evidence="3" id="KW-1185">Reference proteome</keyword>
<evidence type="ECO:0000313" key="3">
    <source>
        <dbReference type="Proteomes" id="UP000078046"/>
    </source>
</evidence>
<gene>
    <name evidence="2" type="ORF">A3Q56_00328</name>
</gene>
<organism evidence="2 3">
    <name type="scientific">Intoshia linei</name>
    <dbReference type="NCBI Taxonomy" id="1819745"/>
    <lineage>
        <taxon>Eukaryota</taxon>
        <taxon>Metazoa</taxon>
        <taxon>Spiralia</taxon>
        <taxon>Lophotrochozoa</taxon>
        <taxon>Mesozoa</taxon>
        <taxon>Orthonectida</taxon>
        <taxon>Rhopaluridae</taxon>
        <taxon>Intoshia</taxon>
    </lineage>
</organism>
<accession>A0A177BCF2</accession>
<dbReference type="Pfam" id="PF10551">
    <property type="entry name" value="MULE"/>
    <property type="match status" value="1"/>
</dbReference>
<dbReference type="PANTHER" id="PTHR47160:SF10">
    <property type="entry name" value="MULE TRANSPOSASE DOMAIN-CONTAINING PROTEIN"/>
    <property type="match status" value="1"/>
</dbReference>
<dbReference type="OrthoDB" id="6277327at2759"/>
<dbReference type="Proteomes" id="UP000078046">
    <property type="component" value="Unassembled WGS sequence"/>
</dbReference>
<protein>
    <recommendedName>
        <fullName evidence="1">MULE transposase domain-containing protein</fullName>
    </recommendedName>
</protein>
<dbReference type="InterPro" id="IPR018289">
    <property type="entry name" value="MULE_transposase_dom"/>
</dbReference>
<reference evidence="2 3" key="1">
    <citation type="submission" date="2016-04" db="EMBL/GenBank/DDBJ databases">
        <title>The genome of Intoshia linei affirms orthonectids as highly simplified spiralians.</title>
        <authorList>
            <person name="Mikhailov K.V."/>
            <person name="Slusarev G.S."/>
            <person name="Nikitin M.A."/>
            <person name="Logacheva M.D."/>
            <person name="Penin A."/>
            <person name="Aleoshin V."/>
            <person name="Panchin Y.V."/>
        </authorList>
    </citation>
    <scope>NUCLEOTIDE SEQUENCE [LARGE SCALE GENOMIC DNA]</scope>
    <source>
        <strain evidence="2">Intl2013</strain>
        <tissue evidence="2">Whole animal</tissue>
    </source>
</reference>
<sequence>MLVELTDSYFELNLDHVPNNFLKKDFMVEENRHIIFATDQMLQLMTNAKTWYMDGIFKIVKKPFSQLFNIHVFIKERDHTKQVPVLFVLMTSRSKKDYKKLFKKIKGLLTGDVKLKKGVMDFEAAVWKEFPDIFPGVKLQGCLFHWTQCVWRHIQAIGLQASYIQDNGTFKFYRRKSKVNQ</sequence>
<evidence type="ECO:0000259" key="1">
    <source>
        <dbReference type="Pfam" id="PF10551"/>
    </source>
</evidence>
<name>A0A177BCF2_9BILA</name>
<feature type="domain" description="MULE transposase" evidence="1">
    <location>
        <begin position="51"/>
        <end position="147"/>
    </location>
</feature>
<dbReference type="PANTHER" id="PTHR47160">
    <property type="entry name" value="PUTATIVE-RELATED"/>
    <property type="match status" value="1"/>
</dbReference>
<proteinExistence type="predicted"/>
<dbReference type="EMBL" id="LWCA01000016">
    <property type="protein sequence ID" value="OAF71890.1"/>
    <property type="molecule type" value="Genomic_DNA"/>
</dbReference>
<dbReference type="AlphaFoldDB" id="A0A177BCF2"/>
<evidence type="ECO:0000313" key="2">
    <source>
        <dbReference type="EMBL" id="OAF71890.1"/>
    </source>
</evidence>
<comment type="caution">
    <text evidence="2">The sequence shown here is derived from an EMBL/GenBank/DDBJ whole genome shotgun (WGS) entry which is preliminary data.</text>
</comment>